<organism evidence="2 3">
    <name type="scientific">Akkermansia muciniphila</name>
    <dbReference type="NCBI Taxonomy" id="239935"/>
    <lineage>
        <taxon>Bacteria</taxon>
        <taxon>Pseudomonadati</taxon>
        <taxon>Verrucomicrobiota</taxon>
        <taxon>Verrucomicrobiia</taxon>
        <taxon>Verrucomicrobiales</taxon>
        <taxon>Akkermansiaceae</taxon>
        <taxon>Akkermansia</taxon>
    </lineage>
</organism>
<evidence type="ECO:0000256" key="1">
    <source>
        <dbReference type="SAM" id="MobiDB-lite"/>
    </source>
</evidence>
<proteinExistence type="predicted"/>
<sequence length="70" mass="7723">MNGKRAPSTGEGHWAFPCFPGEFMIPQNISPCMRFRMGSVPPPSGIQGMKKPPDTEERRPGKRRGELPGV</sequence>
<dbReference type="EMBL" id="PJKA01000002">
    <property type="protein sequence ID" value="PNC20320.1"/>
    <property type="molecule type" value="Genomic_DNA"/>
</dbReference>
<comment type="caution">
    <text evidence="2">The sequence shown here is derived from an EMBL/GenBank/DDBJ whole genome shotgun (WGS) entry which is preliminary data.</text>
</comment>
<accession>A0A2N8HGX6</accession>
<reference evidence="2 3" key="1">
    <citation type="journal article" date="2017" name="BMC Genomics">
        <title>Genome sequencing of 39 Akkermansia muciniphila isolates reveals its population structure, genomic and functional diverisity, and global distribution in mammalian gut microbiotas.</title>
        <authorList>
            <person name="Guo X."/>
            <person name="Li S."/>
            <person name="Zhang J."/>
            <person name="Wu F."/>
            <person name="Li X."/>
            <person name="Wu D."/>
            <person name="Zhang M."/>
            <person name="Ou Z."/>
            <person name="Jie Z."/>
            <person name="Yan Q."/>
            <person name="Li P."/>
            <person name="Yi J."/>
            <person name="Peng Y."/>
        </authorList>
    </citation>
    <scope>NUCLEOTIDE SEQUENCE [LARGE SCALE GENOMIC DNA]</scope>
    <source>
        <strain evidence="2 3">GP24</strain>
    </source>
</reference>
<gene>
    <name evidence="2" type="ORF">CXU22_00625</name>
</gene>
<evidence type="ECO:0000313" key="3">
    <source>
        <dbReference type="Proteomes" id="UP000236000"/>
    </source>
</evidence>
<dbReference type="Proteomes" id="UP000236000">
    <property type="component" value="Unassembled WGS sequence"/>
</dbReference>
<feature type="region of interest" description="Disordered" evidence="1">
    <location>
        <begin position="36"/>
        <end position="70"/>
    </location>
</feature>
<feature type="compositionally biased region" description="Basic and acidic residues" evidence="1">
    <location>
        <begin position="51"/>
        <end position="70"/>
    </location>
</feature>
<name>A0A2N8HGX6_9BACT</name>
<protein>
    <submittedName>
        <fullName evidence="2">Uncharacterized protein</fullName>
    </submittedName>
</protein>
<evidence type="ECO:0000313" key="2">
    <source>
        <dbReference type="EMBL" id="PNC20320.1"/>
    </source>
</evidence>
<dbReference type="AlphaFoldDB" id="A0A2N8HGX6"/>